<keyword evidence="3" id="KW-1185">Reference proteome</keyword>
<feature type="chain" id="PRO_5007835671" description="IgE-binding protein" evidence="1">
    <location>
        <begin position="20"/>
        <end position="188"/>
    </location>
</feature>
<feature type="signal peptide" evidence="1">
    <location>
        <begin position="1"/>
        <end position="19"/>
    </location>
</feature>
<keyword evidence="1" id="KW-0732">Signal</keyword>
<sequence>MKFTNSVALLATAVAGVSAEAITMMALRSASPIHFQDLHAYQEGIWIGEPTQSYCPEQVAGCQTVNATSFTVGASGASMNVEVPGGQQLYVSPDGALKYTIPHSASMPPGSHVAELKIEPLNESINKTTLDGDDFLACPKTKGSHAYQVFSAAAKDIKPPFGNKDDCLGFTAVAESVDAQKFLTWEYN</sequence>
<gene>
    <name evidence="2" type="ORF">AAP_05326</name>
</gene>
<evidence type="ECO:0000313" key="3">
    <source>
        <dbReference type="Proteomes" id="UP000242877"/>
    </source>
</evidence>
<organism evidence="2 3">
    <name type="scientific">Ascosphaera apis ARSEF 7405</name>
    <dbReference type="NCBI Taxonomy" id="392613"/>
    <lineage>
        <taxon>Eukaryota</taxon>
        <taxon>Fungi</taxon>
        <taxon>Dikarya</taxon>
        <taxon>Ascomycota</taxon>
        <taxon>Pezizomycotina</taxon>
        <taxon>Eurotiomycetes</taxon>
        <taxon>Eurotiomycetidae</taxon>
        <taxon>Onygenales</taxon>
        <taxon>Ascosphaeraceae</taxon>
        <taxon>Ascosphaera</taxon>
    </lineage>
</organism>
<dbReference type="AlphaFoldDB" id="A0A162IEB3"/>
<proteinExistence type="predicted"/>
<dbReference type="VEuPathDB" id="FungiDB:AAP_05326"/>
<dbReference type="Proteomes" id="UP000242877">
    <property type="component" value="Unassembled WGS sequence"/>
</dbReference>
<evidence type="ECO:0000256" key="1">
    <source>
        <dbReference type="SAM" id="SignalP"/>
    </source>
</evidence>
<evidence type="ECO:0008006" key="4">
    <source>
        <dbReference type="Google" id="ProtNLM"/>
    </source>
</evidence>
<reference evidence="2 3" key="1">
    <citation type="journal article" date="2016" name="Genome Biol. Evol.">
        <title>Divergent and convergent evolution of fungal pathogenicity.</title>
        <authorList>
            <person name="Shang Y."/>
            <person name="Xiao G."/>
            <person name="Zheng P."/>
            <person name="Cen K."/>
            <person name="Zhan S."/>
            <person name="Wang C."/>
        </authorList>
    </citation>
    <scope>NUCLEOTIDE SEQUENCE [LARGE SCALE GENOMIC DNA]</scope>
    <source>
        <strain evidence="2 3">ARSEF 7405</strain>
    </source>
</reference>
<dbReference type="OrthoDB" id="5430620at2759"/>
<name>A0A162IEB3_9EURO</name>
<protein>
    <recommendedName>
        <fullName evidence="4">IgE-binding protein</fullName>
    </recommendedName>
</protein>
<dbReference type="PANTHER" id="PTHR42047:SF1">
    <property type="entry name" value="PROTEIN, PUTATIVE (AFU_ORTHOLOGUE AFUA_6G03560)-RELATED"/>
    <property type="match status" value="1"/>
</dbReference>
<dbReference type="EMBL" id="AZGZ01000030">
    <property type="protein sequence ID" value="KZZ87842.1"/>
    <property type="molecule type" value="Genomic_DNA"/>
</dbReference>
<comment type="caution">
    <text evidence="2">The sequence shown here is derived from an EMBL/GenBank/DDBJ whole genome shotgun (WGS) entry which is preliminary data.</text>
</comment>
<dbReference type="InterPro" id="IPR052820">
    <property type="entry name" value="PhiA_domain"/>
</dbReference>
<evidence type="ECO:0000313" key="2">
    <source>
        <dbReference type="EMBL" id="KZZ87842.1"/>
    </source>
</evidence>
<dbReference type="PANTHER" id="PTHR42047">
    <property type="entry name" value="PROTEIN, PUTATIVE (AFU_ORTHOLOGUE AFUA_6G03560)-RELATED"/>
    <property type="match status" value="1"/>
</dbReference>
<accession>A0A162IEB3</accession>